<keyword evidence="4" id="KW-1185">Reference proteome</keyword>
<evidence type="ECO:0000256" key="1">
    <source>
        <dbReference type="ARBA" id="ARBA00023180"/>
    </source>
</evidence>
<evidence type="ECO:0000313" key="3">
    <source>
        <dbReference type="EMBL" id="WVZ15964.1"/>
    </source>
</evidence>
<keyword evidence="1" id="KW-0325">Glycoprotein</keyword>
<sequence length="320" mass="35757">MDDKYSHIHTSPLAFALTVSCFFCIAFPHSHSQTLLLPPPSPPPPPPLCAEQSYMCNIKVSGSLEPVWKQIPPSQCIGADPSPQLSCSVPYYESQNFTLKKVNHTTHTMTVVPTHTVNDLCSHDVFYIYDNLNNSLLQHYESVHNVIVFFGGCPQSIPDFPLECSFKCGDAAFYFGEEDEMLHKVPASLLDCKRRLLMPIAAPLDHYYNKDGGAEVLTEALADGFEVSYSPLQHCTGCNQSIGNCWNDGYDYDGDVVSCNYYCPNKYCSSKRSGMCSLLISYTSLPQNPLFSYSLPIFSLIYSYRLTNTHFDATIRTKLA</sequence>
<dbReference type="Pfam" id="PF14380">
    <property type="entry name" value="WAK_assoc"/>
    <property type="match status" value="1"/>
</dbReference>
<reference evidence="3 4" key="1">
    <citation type="journal article" date="2023" name="Life. Sci Alliance">
        <title>Evolutionary insights into 3D genome organization and epigenetic landscape of Vigna mungo.</title>
        <authorList>
            <person name="Junaid A."/>
            <person name="Singh B."/>
            <person name="Bhatia S."/>
        </authorList>
    </citation>
    <scope>NUCLEOTIDE SEQUENCE [LARGE SCALE GENOMIC DNA]</scope>
    <source>
        <strain evidence="3">Urdbean</strain>
    </source>
</reference>
<dbReference type="AlphaFoldDB" id="A0AAQ3S4Z9"/>
<protein>
    <recommendedName>
        <fullName evidence="2">Wall-associated receptor kinase C-terminal domain-containing protein</fullName>
    </recommendedName>
</protein>
<dbReference type="PROSITE" id="PS51257">
    <property type="entry name" value="PROKAR_LIPOPROTEIN"/>
    <property type="match status" value="1"/>
</dbReference>
<feature type="domain" description="Wall-associated receptor kinase C-terminal" evidence="2">
    <location>
        <begin position="184"/>
        <end position="260"/>
    </location>
</feature>
<evidence type="ECO:0000313" key="4">
    <source>
        <dbReference type="Proteomes" id="UP001374535"/>
    </source>
</evidence>
<proteinExistence type="predicted"/>
<dbReference type="PANTHER" id="PTHR33138">
    <property type="entry name" value="OS01G0690200 PROTEIN"/>
    <property type="match status" value="1"/>
</dbReference>
<dbReference type="Proteomes" id="UP001374535">
    <property type="component" value="Chromosome 4"/>
</dbReference>
<accession>A0AAQ3S4Z9</accession>
<dbReference type="EMBL" id="CP144697">
    <property type="protein sequence ID" value="WVZ15964.1"/>
    <property type="molecule type" value="Genomic_DNA"/>
</dbReference>
<gene>
    <name evidence="3" type="ORF">V8G54_013530</name>
</gene>
<name>A0AAQ3S4Z9_VIGMU</name>
<dbReference type="PANTHER" id="PTHR33138:SF74">
    <property type="entry name" value="WALL-ASSOCIATED RECEPTOR KINASE, GALACTURONAN-BINDING DOMAIN-CONTAINING PROTEIN-RELATED"/>
    <property type="match status" value="1"/>
</dbReference>
<dbReference type="InterPro" id="IPR032872">
    <property type="entry name" value="WAK_assoc_C"/>
</dbReference>
<evidence type="ECO:0000259" key="2">
    <source>
        <dbReference type="Pfam" id="PF14380"/>
    </source>
</evidence>
<organism evidence="3 4">
    <name type="scientific">Vigna mungo</name>
    <name type="common">Black gram</name>
    <name type="synonym">Phaseolus mungo</name>
    <dbReference type="NCBI Taxonomy" id="3915"/>
    <lineage>
        <taxon>Eukaryota</taxon>
        <taxon>Viridiplantae</taxon>
        <taxon>Streptophyta</taxon>
        <taxon>Embryophyta</taxon>
        <taxon>Tracheophyta</taxon>
        <taxon>Spermatophyta</taxon>
        <taxon>Magnoliopsida</taxon>
        <taxon>eudicotyledons</taxon>
        <taxon>Gunneridae</taxon>
        <taxon>Pentapetalae</taxon>
        <taxon>rosids</taxon>
        <taxon>fabids</taxon>
        <taxon>Fabales</taxon>
        <taxon>Fabaceae</taxon>
        <taxon>Papilionoideae</taxon>
        <taxon>50 kb inversion clade</taxon>
        <taxon>NPAAA clade</taxon>
        <taxon>indigoferoid/millettioid clade</taxon>
        <taxon>Phaseoleae</taxon>
        <taxon>Vigna</taxon>
    </lineage>
</organism>